<accession>A0AAV7PEX1</accession>
<dbReference type="Proteomes" id="UP001066276">
    <property type="component" value="Chromosome 7"/>
</dbReference>
<protein>
    <submittedName>
        <fullName evidence="2">Uncharacterized protein</fullName>
    </submittedName>
</protein>
<proteinExistence type="predicted"/>
<keyword evidence="3" id="KW-1185">Reference proteome</keyword>
<sequence>MTLRRREVLKLGVAEEQHLHLSHMDAKVVDDVMAWGFLVDILNGDEDSGTDSDSKFGGDAVILHPHGHRSRDPQV</sequence>
<name>A0AAV7PEX1_PLEWA</name>
<evidence type="ECO:0000256" key="1">
    <source>
        <dbReference type="SAM" id="MobiDB-lite"/>
    </source>
</evidence>
<gene>
    <name evidence="2" type="ORF">NDU88_005224</name>
</gene>
<dbReference type="AlphaFoldDB" id="A0AAV7PEX1"/>
<dbReference type="EMBL" id="JANPWB010000011">
    <property type="protein sequence ID" value="KAJ1126818.1"/>
    <property type="molecule type" value="Genomic_DNA"/>
</dbReference>
<evidence type="ECO:0000313" key="2">
    <source>
        <dbReference type="EMBL" id="KAJ1126818.1"/>
    </source>
</evidence>
<organism evidence="2 3">
    <name type="scientific">Pleurodeles waltl</name>
    <name type="common">Iberian ribbed newt</name>
    <dbReference type="NCBI Taxonomy" id="8319"/>
    <lineage>
        <taxon>Eukaryota</taxon>
        <taxon>Metazoa</taxon>
        <taxon>Chordata</taxon>
        <taxon>Craniata</taxon>
        <taxon>Vertebrata</taxon>
        <taxon>Euteleostomi</taxon>
        <taxon>Amphibia</taxon>
        <taxon>Batrachia</taxon>
        <taxon>Caudata</taxon>
        <taxon>Salamandroidea</taxon>
        <taxon>Salamandridae</taxon>
        <taxon>Pleurodelinae</taxon>
        <taxon>Pleurodeles</taxon>
    </lineage>
</organism>
<reference evidence="2" key="1">
    <citation type="journal article" date="2022" name="bioRxiv">
        <title>Sequencing and chromosome-scale assembly of the giantPleurodeles waltlgenome.</title>
        <authorList>
            <person name="Brown T."/>
            <person name="Elewa A."/>
            <person name="Iarovenko S."/>
            <person name="Subramanian E."/>
            <person name="Araus A.J."/>
            <person name="Petzold A."/>
            <person name="Susuki M."/>
            <person name="Suzuki K.-i.T."/>
            <person name="Hayashi T."/>
            <person name="Toyoda A."/>
            <person name="Oliveira C."/>
            <person name="Osipova E."/>
            <person name="Leigh N.D."/>
            <person name="Simon A."/>
            <person name="Yun M.H."/>
        </authorList>
    </citation>
    <scope>NUCLEOTIDE SEQUENCE</scope>
    <source>
        <strain evidence="2">20211129_DDA</strain>
        <tissue evidence="2">Liver</tissue>
    </source>
</reference>
<feature type="region of interest" description="Disordered" evidence="1">
    <location>
        <begin position="47"/>
        <end position="75"/>
    </location>
</feature>
<evidence type="ECO:0000313" key="3">
    <source>
        <dbReference type="Proteomes" id="UP001066276"/>
    </source>
</evidence>
<comment type="caution">
    <text evidence="2">The sequence shown here is derived from an EMBL/GenBank/DDBJ whole genome shotgun (WGS) entry which is preliminary data.</text>
</comment>